<dbReference type="GO" id="GO:0005737">
    <property type="term" value="C:cytoplasm"/>
    <property type="evidence" value="ECO:0007669"/>
    <property type="project" value="UniProtKB-SubCell"/>
</dbReference>
<dbReference type="PROSITE" id="PS50294">
    <property type="entry name" value="WD_REPEATS_REGION"/>
    <property type="match status" value="4"/>
</dbReference>
<evidence type="ECO:0000256" key="6">
    <source>
        <dbReference type="ARBA" id="ARBA00072425"/>
    </source>
</evidence>
<reference evidence="9" key="1">
    <citation type="submission" date="2025-08" db="UniProtKB">
        <authorList>
            <consortium name="RefSeq"/>
        </authorList>
    </citation>
    <scope>IDENTIFICATION</scope>
    <source>
        <tissue evidence="9">Tentacle</tissue>
    </source>
</reference>
<organism evidence="8 9">
    <name type="scientific">Actinia tenebrosa</name>
    <name type="common">Australian red waratah sea anemone</name>
    <dbReference type="NCBI Taxonomy" id="6105"/>
    <lineage>
        <taxon>Eukaryota</taxon>
        <taxon>Metazoa</taxon>
        <taxon>Cnidaria</taxon>
        <taxon>Anthozoa</taxon>
        <taxon>Hexacorallia</taxon>
        <taxon>Actiniaria</taxon>
        <taxon>Actiniidae</taxon>
        <taxon>Actinia</taxon>
    </lineage>
</organism>
<dbReference type="InterPro" id="IPR001680">
    <property type="entry name" value="WD40_rpt"/>
</dbReference>
<dbReference type="PROSITE" id="PS00678">
    <property type="entry name" value="WD_REPEATS_1"/>
    <property type="match status" value="1"/>
</dbReference>
<evidence type="ECO:0000256" key="3">
    <source>
        <dbReference type="ARBA" id="ARBA00022574"/>
    </source>
</evidence>
<gene>
    <name evidence="9" type="primary">LOC116293700</name>
</gene>
<dbReference type="KEGG" id="aten:116293700"/>
<feature type="repeat" description="WD" evidence="7">
    <location>
        <begin position="67"/>
        <end position="109"/>
    </location>
</feature>
<evidence type="ECO:0000256" key="2">
    <source>
        <dbReference type="ARBA" id="ARBA00022490"/>
    </source>
</evidence>
<dbReference type="InterPro" id="IPR015943">
    <property type="entry name" value="WD40/YVTN_repeat-like_dom_sf"/>
</dbReference>
<dbReference type="SUPFAM" id="SSF50978">
    <property type="entry name" value="WD40 repeat-like"/>
    <property type="match status" value="1"/>
</dbReference>
<keyword evidence="2" id="KW-0963">Cytoplasm</keyword>
<dbReference type="OrthoDB" id="10261640at2759"/>
<feature type="repeat" description="WD" evidence="7">
    <location>
        <begin position="328"/>
        <end position="369"/>
    </location>
</feature>
<feature type="repeat" description="WD" evidence="7">
    <location>
        <begin position="370"/>
        <end position="408"/>
    </location>
</feature>
<comment type="function">
    <text evidence="5">Plays a role in angiogenesis and cell migration. In smooth muscle cell migration, may act through the RhoA pathway.</text>
</comment>
<dbReference type="FunCoup" id="A0A6P8HMT9">
    <property type="interactions" value="1436"/>
</dbReference>
<dbReference type="PANTHER" id="PTHR19857:SF8">
    <property type="entry name" value="ANGIO-ASSOCIATED MIGRATORY CELL PROTEIN"/>
    <property type="match status" value="1"/>
</dbReference>
<dbReference type="InParanoid" id="A0A6P8HMT9"/>
<dbReference type="SMART" id="SM00320">
    <property type="entry name" value="WD40"/>
    <property type="match status" value="8"/>
</dbReference>
<dbReference type="AlphaFoldDB" id="A0A6P8HMT9"/>
<sequence>MDPPDNEDEGVGDEELVEVVDAEDEGFEDDGGEDDLAFGMEEIDIADNDSGEGDADVEIVDNSVVTFAKHTASVFSVSIDPENSSLVASGGEDDKAYVWKIADGELAFECKGHKDSVTCTAFSHDSKFVCTGDMSGVIKVWDTQSGQEVWNFETGGDLEWLEWHQLAHVLLAGTADGDVWMWKIPSGDTKTFQNHGCRTSCGLFMNDGTRASVGYADGTIKVWDLKKGTPIFHLSDSTCHKGTVTCMAAHNCDVLLATGAEDSFCKLINSNTGKVLATLNAGFPEPQEENPPSIEAVSFSNTLPLLATGSLSGVMAFWDVPTHRLRQQCKHPATVVSLKWDPTNPVIYSCCLDGIVRMWDSRSGSCEREWQGHNTEVLDLAVSRDGNKLVTGSGDSTAKVFNVQVPAR</sequence>
<dbReference type="RefSeq" id="XP_031557021.1">
    <property type="nucleotide sequence ID" value="XM_031701161.1"/>
</dbReference>
<evidence type="ECO:0000256" key="7">
    <source>
        <dbReference type="PROSITE-ProRule" id="PRU00221"/>
    </source>
</evidence>
<dbReference type="FunFam" id="2.130.10.10:FF:000074">
    <property type="entry name" value="Angio-associated migratory cell protein-like protein"/>
    <property type="match status" value="1"/>
</dbReference>
<evidence type="ECO:0000256" key="5">
    <source>
        <dbReference type="ARBA" id="ARBA00059273"/>
    </source>
</evidence>
<dbReference type="InterPro" id="IPR019775">
    <property type="entry name" value="WD40_repeat_CS"/>
</dbReference>
<proteinExistence type="predicted"/>
<keyword evidence="8" id="KW-1185">Reference proteome</keyword>
<dbReference type="CDD" id="cd00200">
    <property type="entry name" value="WD40"/>
    <property type="match status" value="1"/>
</dbReference>
<accession>A0A6P8HMT9</accession>
<dbReference type="PANTHER" id="PTHR19857">
    <property type="entry name" value="MITOCHONDRIAL DIVISION PROTEIN 1-RELATED"/>
    <property type="match status" value="1"/>
</dbReference>
<evidence type="ECO:0000256" key="1">
    <source>
        <dbReference type="ARBA" id="ARBA00004496"/>
    </source>
</evidence>
<dbReference type="PROSITE" id="PS50082">
    <property type="entry name" value="WD_REPEATS_2"/>
    <property type="match status" value="5"/>
</dbReference>
<dbReference type="Gene3D" id="2.130.10.10">
    <property type="entry name" value="YVTN repeat-like/Quinoprotein amine dehydrogenase"/>
    <property type="match status" value="1"/>
</dbReference>
<comment type="subcellular location">
    <subcellularLocation>
        <location evidence="1">Cytoplasm</location>
    </subcellularLocation>
</comment>
<evidence type="ECO:0000313" key="8">
    <source>
        <dbReference type="Proteomes" id="UP000515163"/>
    </source>
</evidence>
<feature type="repeat" description="WD" evidence="7">
    <location>
        <begin position="110"/>
        <end position="151"/>
    </location>
</feature>
<name>A0A6P8HMT9_ACTTE</name>
<dbReference type="InterPro" id="IPR036322">
    <property type="entry name" value="WD40_repeat_dom_sf"/>
</dbReference>
<evidence type="ECO:0000256" key="4">
    <source>
        <dbReference type="ARBA" id="ARBA00022737"/>
    </source>
</evidence>
<keyword evidence="4" id="KW-0677">Repeat</keyword>
<dbReference type="InterPro" id="IPR051179">
    <property type="entry name" value="WD_repeat_multifunction"/>
</dbReference>
<feature type="repeat" description="WD" evidence="7">
    <location>
        <begin position="192"/>
        <end position="233"/>
    </location>
</feature>
<protein>
    <recommendedName>
        <fullName evidence="6">Angio-associated migratory cell protein</fullName>
    </recommendedName>
</protein>
<dbReference type="Proteomes" id="UP000515163">
    <property type="component" value="Unplaced"/>
</dbReference>
<evidence type="ECO:0000313" key="9">
    <source>
        <dbReference type="RefSeq" id="XP_031557021.1"/>
    </source>
</evidence>
<dbReference type="GeneID" id="116293700"/>
<keyword evidence="3 7" id="KW-0853">WD repeat</keyword>
<dbReference type="Pfam" id="PF00400">
    <property type="entry name" value="WD40"/>
    <property type="match status" value="6"/>
</dbReference>